<reference evidence="2 4" key="1">
    <citation type="journal article" date="2014" name="BMC Genomics">
        <title>Genome sequence of Anopheles sinensis provides insight into genetics basis of mosquito competence for malaria parasites.</title>
        <authorList>
            <person name="Zhou D."/>
            <person name="Zhang D."/>
            <person name="Ding G."/>
            <person name="Shi L."/>
            <person name="Hou Q."/>
            <person name="Ye Y."/>
            <person name="Xu Y."/>
            <person name="Zhou H."/>
            <person name="Xiong C."/>
            <person name="Li S."/>
            <person name="Yu J."/>
            <person name="Hong S."/>
            <person name="Yu X."/>
            <person name="Zou P."/>
            <person name="Chen C."/>
            <person name="Chang X."/>
            <person name="Wang W."/>
            <person name="Lv Y."/>
            <person name="Sun Y."/>
            <person name="Ma L."/>
            <person name="Shen B."/>
            <person name="Zhu C."/>
        </authorList>
    </citation>
    <scope>NUCLEOTIDE SEQUENCE [LARGE SCALE GENOMIC DNA]</scope>
</reference>
<protein>
    <submittedName>
        <fullName evidence="2 3">Uncharacterized protein</fullName>
    </submittedName>
</protein>
<dbReference type="VEuPathDB" id="VectorBase:ASIC008848"/>
<reference evidence="3" key="2">
    <citation type="submission" date="2020-05" db="UniProtKB">
        <authorList>
            <consortium name="EnsemblMetazoa"/>
        </authorList>
    </citation>
    <scope>IDENTIFICATION</scope>
</reference>
<keyword evidence="4" id="KW-1185">Reference proteome</keyword>
<name>A0A084VTG4_ANOSI</name>
<evidence type="ECO:0000313" key="3">
    <source>
        <dbReference type="EnsemblMetazoa" id="ASIC008848-PA"/>
    </source>
</evidence>
<evidence type="ECO:0000313" key="4">
    <source>
        <dbReference type="Proteomes" id="UP000030765"/>
    </source>
</evidence>
<dbReference type="EMBL" id="ATLV01016352">
    <property type="status" value="NOT_ANNOTATED_CDS"/>
    <property type="molecule type" value="Genomic_DNA"/>
</dbReference>
<evidence type="ECO:0000313" key="2">
    <source>
        <dbReference type="EMBL" id="KFB41258.1"/>
    </source>
</evidence>
<organism evidence="2">
    <name type="scientific">Anopheles sinensis</name>
    <name type="common">Mosquito</name>
    <dbReference type="NCBI Taxonomy" id="74873"/>
    <lineage>
        <taxon>Eukaryota</taxon>
        <taxon>Metazoa</taxon>
        <taxon>Ecdysozoa</taxon>
        <taxon>Arthropoda</taxon>
        <taxon>Hexapoda</taxon>
        <taxon>Insecta</taxon>
        <taxon>Pterygota</taxon>
        <taxon>Neoptera</taxon>
        <taxon>Endopterygota</taxon>
        <taxon>Diptera</taxon>
        <taxon>Nematocera</taxon>
        <taxon>Culicoidea</taxon>
        <taxon>Culicidae</taxon>
        <taxon>Anophelinae</taxon>
        <taxon>Anopheles</taxon>
    </lineage>
</organism>
<dbReference type="EnsemblMetazoa" id="ASIC008848-RA">
    <property type="protein sequence ID" value="ASIC008848-PA"/>
    <property type="gene ID" value="ASIC008848"/>
</dbReference>
<sequence length="136" mass="15511">MEKRNETKRIRSKTFRTWHIHSNHPGVSAITSGPSIFRQLDLVTDLTLIYAIYWVDERVVRGEKKGKILPKPMPGPKRGSTRESAGETSAKRSLQTLQNSFCLPWGLNADERWKRLWMVGSKPPVTHEDLAGTQKS</sequence>
<dbReference type="AlphaFoldDB" id="A0A084VTG4"/>
<gene>
    <name evidence="2" type="ORF">ZHAS_00008848</name>
</gene>
<dbReference type="EMBL" id="KE525079">
    <property type="protein sequence ID" value="KFB41258.1"/>
    <property type="molecule type" value="Genomic_DNA"/>
</dbReference>
<accession>A0A084VTG4</accession>
<proteinExistence type="predicted"/>
<evidence type="ECO:0000256" key="1">
    <source>
        <dbReference type="SAM" id="MobiDB-lite"/>
    </source>
</evidence>
<dbReference type="Proteomes" id="UP000030765">
    <property type="component" value="Unassembled WGS sequence"/>
</dbReference>
<feature type="region of interest" description="Disordered" evidence="1">
    <location>
        <begin position="64"/>
        <end position="92"/>
    </location>
</feature>